<evidence type="ECO:0000313" key="2">
    <source>
        <dbReference type="EMBL" id="MEF2293157.1"/>
    </source>
</evidence>
<dbReference type="InterPro" id="IPR003959">
    <property type="entry name" value="ATPase_AAA_core"/>
</dbReference>
<sequence length="486" mass="57507">MELEYIFVKDYKILNDTEVIFIPEKGYPEYYYDYFSENKFTILVGENGVGKTTLMSFIATVFKNLQRFHNKITSEFKIKYSLGKGEDSKKVILEKQETNIFITVVDILPRSLLLEYNMSKKRYILKSHQEFFERRVTYDEIRKYLPFNIITSVFSMHGEYPSYHPNLKGDRIIEEYDVSNIYGDNHYRFTSLSRGMIRFIQICIDEQSKAKDLLSLLGLEFTNEILVRSLLYTRKYSELKIGMDMAEDPRYPDFAFELLDEHKQLIEKFNDLEYFIRSNAISIENYENDENVWISIDEDNLDELLRFENEGLIYINDISFSKVGEFISLSNMSSGEKMLFIRFLSLLSSVEDDSLIIIEEPELHLNPSWTKQIITLFQMLFSDYNVHFLISTHSHLFINTVFPENIIYVEEGEFVQPDTSESTFLANEVEISNRFFENYSKLNYIEDLLWKKVETAEVSELKNIIGYLGESYTRFKLVRILMKKEG</sequence>
<dbReference type="SUPFAM" id="SSF52540">
    <property type="entry name" value="P-loop containing nucleoside triphosphate hydrolases"/>
    <property type="match status" value="1"/>
</dbReference>
<dbReference type="InterPro" id="IPR027417">
    <property type="entry name" value="P-loop_NTPase"/>
</dbReference>
<dbReference type="PANTHER" id="PTHR43581:SF4">
    <property type="entry name" value="ATP_GTP PHOSPHATASE"/>
    <property type="match status" value="1"/>
</dbReference>
<evidence type="ECO:0000259" key="1">
    <source>
        <dbReference type="Pfam" id="PF13304"/>
    </source>
</evidence>
<organism evidence="2 3">
    <name type="scientific">Virgibacillus dokdonensis</name>
    <dbReference type="NCBI Taxonomy" id="302167"/>
    <lineage>
        <taxon>Bacteria</taxon>
        <taxon>Bacillati</taxon>
        <taxon>Bacillota</taxon>
        <taxon>Bacilli</taxon>
        <taxon>Bacillales</taxon>
        <taxon>Bacillaceae</taxon>
        <taxon>Virgibacillus</taxon>
    </lineage>
</organism>
<keyword evidence="3" id="KW-1185">Reference proteome</keyword>
<dbReference type="Pfam" id="PF13304">
    <property type="entry name" value="AAA_21"/>
    <property type="match status" value="1"/>
</dbReference>
<gene>
    <name evidence="2" type="ORF">V2W34_14240</name>
</gene>
<dbReference type="PANTHER" id="PTHR43581">
    <property type="entry name" value="ATP/GTP PHOSPHATASE"/>
    <property type="match status" value="1"/>
</dbReference>
<comment type="caution">
    <text evidence="2">The sequence shown here is derived from an EMBL/GenBank/DDBJ whole genome shotgun (WGS) entry which is preliminary data.</text>
</comment>
<reference evidence="2 3" key="1">
    <citation type="submission" date="2024-01" db="EMBL/GenBank/DDBJ databases">
        <title>Survival strategy associated with biotechnological potential of Virgibacillus dokdonensis T4.6 isolated from salt-fermented shrimp paste.</title>
        <authorList>
            <person name="Doan T.V."/>
            <person name="Quach N.T."/>
            <person name="Phi Q.-T."/>
        </authorList>
    </citation>
    <scope>NUCLEOTIDE SEQUENCE [LARGE SCALE GENOMIC DNA]</scope>
    <source>
        <strain evidence="2 3">T4.6</strain>
    </source>
</reference>
<evidence type="ECO:0000313" key="3">
    <source>
        <dbReference type="Proteomes" id="UP001356080"/>
    </source>
</evidence>
<dbReference type="EMBL" id="JAZHPM010000026">
    <property type="protein sequence ID" value="MEF2293157.1"/>
    <property type="molecule type" value="Genomic_DNA"/>
</dbReference>
<proteinExistence type="predicted"/>
<name>A0ABU7VIW5_9BACI</name>
<dbReference type="Gene3D" id="3.40.50.300">
    <property type="entry name" value="P-loop containing nucleotide triphosphate hydrolases"/>
    <property type="match status" value="1"/>
</dbReference>
<feature type="domain" description="ATPase AAA-type core" evidence="1">
    <location>
        <begin position="321"/>
        <end position="398"/>
    </location>
</feature>
<dbReference type="InterPro" id="IPR051396">
    <property type="entry name" value="Bact_Antivir_Def_Nuclease"/>
</dbReference>
<dbReference type="Proteomes" id="UP001356080">
    <property type="component" value="Unassembled WGS sequence"/>
</dbReference>
<accession>A0ABU7VIW5</accession>
<protein>
    <submittedName>
        <fullName evidence="2">AAA family ATPase</fullName>
    </submittedName>
</protein>